<dbReference type="RefSeq" id="WP_146799976.1">
    <property type="nucleotide sequence ID" value="NZ_VOLP01000017.1"/>
</dbReference>
<keyword evidence="4" id="KW-1185">Reference proteome</keyword>
<evidence type="ECO:0000313" key="3">
    <source>
        <dbReference type="EMBL" id="TWX64925.1"/>
    </source>
</evidence>
<dbReference type="PANTHER" id="PTHR43358">
    <property type="entry name" value="ALPHA/BETA-HYDROLASE"/>
    <property type="match status" value="1"/>
</dbReference>
<dbReference type="InterPro" id="IPR000073">
    <property type="entry name" value="AB_hydrolase_1"/>
</dbReference>
<evidence type="ECO:0000313" key="2">
    <source>
        <dbReference type="EMBL" id="TWX57573.1"/>
    </source>
</evidence>
<protein>
    <submittedName>
        <fullName evidence="3">Alpha/beta fold hydrolase</fullName>
    </submittedName>
</protein>
<proteinExistence type="predicted"/>
<evidence type="ECO:0000313" key="5">
    <source>
        <dbReference type="Proteomes" id="UP000321917"/>
    </source>
</evidence>
<dbReference type="Proteomes" id="UP000321525">
    <property type="component" value="Unassembled WGS sequence"/>
</dbReference>
<dbReference type="PANTHER" id="PTHR43358:SF4">
    <property type="entry name" value="ALPHA_BETA HYDROLASE FOLD-1 DOMAIN-CONTAINING PROTEIN"/>
    <property type="match status" value="1"/>
</dbReference>
<comment type="caution">
    <text evidence="3">The sequence shown here is derived from an EMBL/GenBank/DDBJ whole genome shotgun (WGS) entry which is preliminary data.</text>
</comment>
<dbReference type="Proteomes" id="UP000321917">
    <property type="component" value="Unassembled WGS sequence"/>
</dbReference>
<dbReference type="GO" id="GO:0016787">
    <property type="term" value="F:hydrolase activity"/>
    <property type="evidence" value="ECO:0007669"/>
    <property type="project" value="UniProtKB-KW"/>
</dbReference>
<accession>A0A5C6Q7G3</accession>
<feature type="domain" description="AB hydrolase-1" evidence="1">
    <location>
        <begin position="81"/>
        <end position="194"/>
    </location>
</feature>
<dbReference type="OrthoDB" id="9798884at2"/>
<evidence type="ECO:0000259" key="1">
    <source>
        <dbReference type="Pfam" id="PF00561"/>
    </source>
</evidence>
<evidence type="ECO:0000313" key="4">
    <source>
        <dbReference type="Proteomes" id="UP000321525"/>
    </source>
</evidence>
<dbReference type="Pfam" id="PF00561">
    <property type="entry name" value="Abhydrolase_1"/>
    <property type="match status" value="1"/>
</dbReference>
<dbReference type="AlphaFoldDB" id="A0A5C6Q7G3"/>
<keyword evidence="3" id="KW-0378">Hydrolase</keyword>
<name>A0A5C6Q7G3_9GAMM</name>
<dbReference type="InterPro" id="IPR052920">
    <property type="entry name" value="DNA-binding_regulatory"/>
</dbReference>
<dbReference type="EMBL" id="VOLQ01000028">
    <property type="protein sequence ID" value="TWX64925.1"/>
    <property type="molecule type" value="Genomic_DNA"/>
</dbReference>
<sequence length="297" mass="33352">MIQKFTLFSVLLFICVYFSGAWYFSSKILILPITECTKARFVFCGEPSEQGLSFEEVVFNTADGLTLPAWYMPADNDSHKAILLVHGRTANRTEGMRYAKAIVAAGYNVLAIDLRHPRQDPTIISTMSYHEKKDVIAALDYLIDEKSSNSIGVMGFSMGAATSIIVMAQDSRIKAGVFSGSYANSMDVLAEQAKLLYGLPRYPLMPMVAKFFAWRGNLEIDEINPEKYIAAISPRPVYIMHGTADKTVDFQHGQRLFTAAKEPKQFWQAEGGEHTKLWQLNPKKAESSVVDFFNRYL</sequence>
<reference evidence="3 5" key="1">
    <citation type="submission" date="2019-07" db="EMBL/GenBank/DDBJ databases">
        <title>Genomes of sea-ice associated Colwellia species.</title>
        <authorList>
            <person name="Bowman J.P."/>
        </authorList>
    </citation>
    <scope>NUCLEOTIDE SEQUENCE [LARGE SCALE GENOMIC DNA]</scope>
    <source>
        <strain evidence="2 4">ACAM 607</strain>
        <strain evidence="3 5">IC036</strain>
    </source>
</reference>
<dbReference type="EMBL" id="VOLR01000018">
    <property type="protein sequence ID" value="TWX57573.1"/>
    <property type="molecule type" value="Genomic_DNA"/>
</dbReference>
<dbReference type="Gene3D" id="3.40.50.1820">
    <property type="entry name" value="alpha/beta hydrolase"/>
    <property type="match status" value="1"/>
</dbReference>
<dbReference type="SUPFAM" id="SSF53474">
    <property type="entry name" value="alpha/beta-Hydrolases"/>
    <property type="match status" value="1"/>
</dbReference>
<organism evidence="3 5">
    <name type="scientific">Colwellia hornerae</name>
    <dbReference type="NCBI Taxonomy" id="89402"/>
    <lineage>
        <taxon>Bacteria</taxon>
        <taxon>Pseudomonadati</taxon>
        <taxon>Pseudomonadota</taxon>
        <taxon>Gammaproteobacteria</taxon>
        <taxon>Alteromonadales</taxon>
        <taxon>Colwelliaceae</taxon>
        <taxon>Colwellia</taxon>
    </lineage>
</organism>
<gene>
    <name evidence="2" type="ORF">ESZ26_13365</name>
    <name evidence="3" type="ORF">ESZ27_13680</name>
</gene>
<dbReference type="InterPro" id="IPR029058">
    <property type="entry name" value="AB_hydrolase_fold"/>
</dbReference>